<reference evidence="2 3" key="1">
    <citation type="submission" date="2020-08" db="EMBL/GenBank/DDBJ databases">
        <title>Genomic Encyclopedia of Type Strains, Phase IV (KMG-IV): sequencing the most valuable type-strain genomes for metagenomic binning, comparative biology and taxonomic classification.</title>
        <authorList>
            <person name="Goeker M."/>
        </authorList>
    </citation>
    <scope>NUCLEOTIDE SEQUENCE [LARGE SCALE GENOMIC DNA]</scope>
    <source>
        <strain evidence="2 3">DSM 11590</strain>
    </source>
</reference>
<name>A0A7X0DKV5_NOVIT</name>
<dbReference type="Pfam" id="PF04403">
    <property type="entry name" value="PqiA"/>
    <property type="match status" value="1"/>
</dbReference>
<feature type="transmembrane region" description="Helical" evidence="1">
    <location>
        <begin position="50"/>
        <end position="70"/>
    </location>
</feature>
<dbReference type="Proteomes" id="UP000544872">
    <property type="component" value="Unassembled WGS sequence"/>
</dbReference>
<gene>
    <name evidence="2" type="ORF">FHS48_000760</name>
</gene>
<keyword evidence="1" id="KW-0472">Membrane</keyword>
<feature type="transmembrane region" description="Helical" evidence="1">
    <location>
        <begin position="145"/>
        <end position="163"/>
    </location>
</feature>
<keyword evidence="1" id="KW-1133">Transmembrane helix</keyword>
<dbReference type="RefSeq" id="WP_184261578.1">
    <property type="nucleotide sequence ID" value="NZ_JACIIX010000002.1"/>
</dbReference>
<dbReference type="AlphaFoldDB" id="A0A7X0DKV5"/>
<feature type="transmembrane region" description="Helical" evidence="1">
    <location>
        <begin position="175"/>
        <end position="193"/>
    </location>
</feature>
<accession>A0A7X0DKV5</accession>
<dbReference type="EMBL" id="JACIIX010000002">
    <property type="protein sequence ID" value="MBB6209358.1"/>
    <property type="molecule type" value="Genomic_DNA"/>
</dbReference>
<keyword evidence="1" id="KW-0812">Transmembrane</keyword>
<organism evidence="2 3">
    <name type="scientific">Novispirillum itersonii</name>
    <name type="common">Aquaspirillum itersonii</name>
    <dbReference type="NCBI Taxonomy" id="189"/>
    <lineage>
        <taxon>Bacteria</taxon>
        <taxon>Pseudomonadati</taxon>
        <taxon>Pseudomonadota</taxon>
        <taxon>Alphaproteobacteria</taxon>
        <taxon>Rhodospirillales</taxon>
        <taxon>Novispirillaceae</taxon>
        <taxon>Novispirillum</taxon>
    </lineage>
</organism>
<evidence type="ECO:0000256" key="1">
    <source>
        <dbReference type="SAM" id="Phobius"/>
    </source>
</evidence>
<sequence>MSAVAEDGLCACPECDALYVRHALPPGMKARCTRCGTTLYRAPRRRSDQMLPVVIAALITFIIANTHPIVTLRAQGLVNEATLLASIVSLWREGQEPMAALVFATTWVVPLFDLLTMLFLLLMYRRAVRPPLYTRLLRLLQAIRPWGMIEVLMLGVMVSLIKLAKMADVLPGPGLWAFIALTVLLAVILSYDLRVLWQPSAPRQPETAPLGQPR</sequence>
<feature type="transmembrane region" description="Helical" evidence="1">
    <location>
        <begin position="98"/>
        <end position="124"/>
    </location>
</feature>
<comment type="caution">
    <text evidence="2">The sequence shown here is derived from an EMBL/GenBank/DDBJ whole genome shotgun (WGS) entry which is preliminary data.</text>
</comment>
<dbReference type="InterPro" id="IPR007498">
    <property type="entry name" value="PqiA-like"/>
</dbReference>
<protein>
    <submittedName>
        <fullName evidence="2">Paraquat-inducible protein A</fullName>
    </submittedName>
</protein>
<evidence type="ECO:0000313" key="2">
    <source>
        <dbReference type="EMBL" id="MBB6209358.1"/>
    </source>
</evidence>
<proteinExistence type="predicted"/>
<evidence type="ECO:0000313" key="3">
    <source>
        <dbReference type="Proteomes" id="UP000544872"/>
    </source>
</evidence>
<keyword evidence="3" id="KW-1185">Reference proteome</keyword>